<keyword evidence="2" id="KW-1133">Transmembrane helix</keyword>
<dbReference type="Gene3D" id="3.40.190.150">
    <property type="entry name" value="Bordetella uptake gene, domain 1"/>
    <property type="match status" value="1"/>
</dbReference>
<reference evidence="3" key="1">
    <citation type="submission" date="2005-08" db="EMBL/GenBank/DDBJ databases">
        <title>Complete sequence of a megaplasmid of Ralstonia eutropha JMP134.</title>
        <authorList>
            <person name="Copeland A."/>
            <person name="Lucas S."/>
            <person name="Lapidus A."/>
            <person name="Barry K."/>
            <person name="Detter J.C."/>
            <person name="Glavina T."/>
            <person name="Hammon N."/>
            <person name="Israni S."/>
            <person name="Pitluck S."/>
            <person name="Goltsman E."/>
            <person name="Martinez M."/>
            <person name="Vergez L."/>
            <person name="Larimer F."/>
            <person name="Land M."/>
            <person name="Lykidis A."/>
            <person name="Richardson P."/>
        </authorList>
    </citation>
    <scope>NUCLEOTIDE SEQUENCE [LARGE SCALE GENOMIC DNA]</scope>
    <source>
        <strain evidence="3">JMP134</strain>
        <plasmid evidence="3">megaplasmid</plasmid>
    </source>
</reference>
<dbReference type="CDD" id="cd13578">
    <property type="entry name" value="PBP2_Bug27"/>
    <property type="match status" value="1"/>
</dbReference>
<dbReference type="PIRSF" id="PIRSF017082">
    <property type="entry name" value="YflP"/>
    <property type="match status" value="1"/>
</dbReference>
<name>Q46MR2_CUPPJ</name>
<proteinExistence type="inferred from homology"/>
<evidence type="ECO:0000256" key="1">
    <source>
        <dbReference type="ARBA" id="ARBA00006987"/>
    </source>
</evidence>
<feature type="transmembrane region" description="Helical" evidence="2">
    <location>
        <begin position="12"/>
        <end position="37"/>
    </location>
</feature>
<dbReference type="OrthoDB" id="8678477at2"/>
<evidence type="ECO:0000313" key="3">
    <source>
        <dbReference type="EMBL" id="AAZ65563.1"/>
    </source>
</evidence>
<dbReference type="Gene3D" id="3.40.190.10">
    <property type="entry name" value="Periplasmic binding protein-like II"/>
    <property type="match status" value="1"/>
</dbReference>
<sequence length="332" mass="34413">MPDQCHSKARRYSIATLIRASAIMALGVAPLAAFAAWPDKPIRIVVPSAPGGSADAIARLVGERLTKALGQPVVIDNKGGGGGNIATEAVARSPADGYTLLLTGNNHSLNVSLFPKAPYRLDDFTSVIELTRGPSVFVVGAGAPFASLGELIRRAKAAPDSIAFGSPGIGLPSHIAFEMFERDAGIKLVHVPYKGSGPSLADGMGGQVPVVSSTLAAAMPHIKAGKLRALAVTSAMRWHSLPDVPTVAEITGSRFEHMTWLGILAPKGTPASIVLQLNRQFDTILQAPDFRAKLDALGTTPVGGSGAAFQKVIDTEAAASRALVHAAKLKAE</sequence>
<dbReference type="PANTHER" id="PTHR42928:SF5">
    <property type="entry name" value="BLR1237 PROTEIN"/>
    <property type="match status" value="1"/>
</dbReference>
<protein>
    <submittedName>
        <fullName evidence="3">Uncharacterized protein UPF0065</fullName>
    </submittedName>
</protein>
<dbReference type="KEGG" id="reu:Reut_C6257"/>
<dbReference type="eggNOG" id="COG3181">
    <property type="taxonomic scope" value="Bacteria"/>
</dbReference>
<dbReference type="HOGENOM" id="CLU_045683_0_1_4"/>
<accession>Q46MR2</accession>
<keyword evidence="3" id="KW-0614">Plasmid</keyword>
<dbReference type="EMBL" id="CP000092">
    <property type="protein sequence ID" value="AAZ65563.1"/>
    <property type="molecule type" value="Genomic_DNA"/>
</dbReference>
<keyword evidence="2" id="KW-0472">Membrane</keyword>
<comment type="similarity">
    <text evidence="1">Belongs to the UPF0065 (bug) family.</text>
</comment>
<dbReference type="AlphaFoldDB" id="Q46MR2"/>
<geneLocation type="plasmid" evidence="3">
    <name>megaplasmid</name>
</geneLocation>
<evidence type="ECO:0000256" key="2">
    <source>
        <dbReference type="SAM" id="Phobius"/>
    </source>
</evidence>
<organism evidence="3">
    <name type="scientific">Cupriavidus pinatubonensis (strain JMP 134 / LMG 1197)</name>
    <name type="common">Cupriavidus necator (strain JMP 134)</name>
    <dbReference type="NCBI Taxonomy" id="264198"/>
    <lineage>
        <taxon>Bacteria</taxon>
        <taxon>Pseudomonadati</taxon>
        <taxon>Pseudomonadota</taxon>
        <taxon>Betaproteobacteria</taxon>
        <taxon>Burkholderiales</taxon>
        <taxon>Burkholderiaceae</taxon>
        <taxon>Cupriavidus</taxon>
    </lineage>
</organism>
<keyword evidence="2" id="KW-0812">Transmembrane</keyword>
<dbReference type="InterPro" id="IPR042100">
    <property type="entry name" value="Bug_dom1"/>
</dbReference>
<dbReference type="PANTHER" id="PTHR42928">
    <property type="entry name" value="TRICARBOXYLATE-BINDING PROTEIN"/>
    <property type="match status" value="1"/>
</dbReference>
<gene>
    <name evidence="3" type="ordered locus">Reut_C6257</name>
</gene>
<dbReference type="InterPro" id="IPR005064">
    <property type="entry name" value="BUG"/>
</dbReference>
<dbReference type="Pfam" id="PF03401">
    <property type="entry name" value="TctC"/>
    <property type="match status" value="1"/>
</dbReference>
<dbReference type="SUPFAM" id="SSF53850">
    <property type="entry name" value="Periplasmic binding protein-like II"/>
    <property type="match status" value="1"/>
</dbReference>